<dbReference type="Gene3D" id="1.25.10.10">
    <property type="entry name" value="Leucine-rich Repeat Variant"/>
    <property type="match status" value="1"/>
</dbReference>
<accession>A0A084SQA3</accession>
<dbReference type="SUPFAM" id="SSF48371">
    <property type="entry name" value="ARM repeat"/>
    <property type="match status" value="1"/>
</dbReference>
<dbReference type="InterPro" id="IPR016024">
    <property type="entry name" value="ARM-type_fold"/>
</dbReference>
<evidence type="ECO:0000313" key="1">
    <source>
        <dbReference type="EMBL" id="KFA90638.1"/>
    </source>
</evidence>
<gene>
    <name evidence="1" type="ORF">Q664_27660</name>
</gene>
<evidence type="ECO:0000313" key="2">
    <source>
        <dbReference type="Proteomes" id="UP000028547"/>
    </source>
</evidence>
<proteinExistence type="predicted"/>
<organism evidence="1 2">
    <name type="scientific">Archangium violaceum Cb vi76</name>
    <dbReference type="NCBI Taxonomy" id="1406225"/>
    <lineage>
        <taxon>Bacteria</taxon>
        <taxon>Pseudomonadati</taxon>
        <taxon>Myxococcota</taxon>
        <taxon>Myxococcia</taxon>
        <taxon>Myxococcales</taxon>
        <taxon>Cystobacterineae</taxon>
        <taxon>Archangiaceae</taxon>
        <taxon>Archangium</taxon>
    </lineage>
</organism>
<dbReference type="AlphaFoldDB" id="A0A084SQA3"/>
<protein>
    <recommendedName>
        <fullName evidence="3">PBS lyase</fullName>
    </recommendedName>
</protein>
<dbReference type="EMBL" id="JPMI01000201">
    <property type="protein sequence ID" value="KFA90638.1"/>
    <property type="molecule type" value="Genomic_DNA"/>
</dbReference>
<dbReference type="Proteomes" id="UP000028547">
    <property type="component" value="Unassembled WGS sequence"/>
</dbReference>
<dbReference type="InterPro" id="IPR011989">
    <property type="entry name" value="ARM-like"/>
</dbReference>
<sequence length="323" mass="35661">MTRGTDVEQFQAELVDACSWGEEERAREVVSRIGTESSARGALEAMLEDSDALVRQAAVFGLGVLGGSASARRLEQQLALEEAREDYDGDSVVEEIIRALGRIEDADARRALVRKLERLAAAGPEPRDVNPVATALWKRRHPDLLPILRRSLDQMDPKDWGLLEGLHVLLEKTPDELLTWAREPSVPVERKTRVVTVLDAELPLALVATLPSFILAAASMVEDAVRHEGEASRYCDRLFSLLLLYKEQVFPSLPEEVRTELRTLARRLVVSVDPSCSLGAAVVLKHVGRPEDAALLEAHRPAEPTLAKVFEEASRVLRGFSQG</sequence>
<name>A0A084SQA3_9BACT</name>
<evidence type="ECO:0008006" key="3">
    <source>
        <dbReference type="Google" id="ProtNLM"/>
    </source>
</evidence>
<reference evidence="1 2" key="1">
    <citation type="submission" date="2014-07" db="EMBL/GenBank/DDBJ databases">
        <title>Draft Genome Sequence of Gephyronic Acid Producer, Cystobacter violaceus Strain Cb vi76.</title>
        <authorList>
            <person name="Stevens D.C."/>
            <person name="Young J."/>
            <person name="Carmichael R."/>
            <person name="Tan J."/>
            <person name="Taylor R.E."/>
        </authorList>
    </citation>
    <scope>NUCLEOTIDE SEQUENCE [LARGE SCALE GENOMIC DNA]</scope>
    <source>
        <strain evidence="1 2">Cb vi76</strain>
    </source>
</reference>
<comment type="caution">
    <text evidence="1">The sequence shown here is derived from an EMBL/GenBank/DDBJ whole genome shotgun (WGS) entry which is preliminary data.</text>
</comment>